<name>A0ABU9YVR6_9RHOO</name>
<dbReference type="PANTHER" id="PTHR30273">
    <property type="entry name" value="PERIPLASMIC SIGNAL SENSOR AND SIGMA FACTOR ACTIVATOR FECR-RELATED"/>
    <property type="match status" value="1"/>
</dbReference>
<comment type="caution">
    <text evidence="2">The sequence shown here is derived from an EMBL/GenBank/DDBJ whole genome shotgun (WGS) entry which is preliminary data.</text>
</comment>
<dbReference type="PANTHER" id="PTHR30273:SF2">
    <property type="entry name" value="PROTEIN FECR"/>
    <property type="match status" value="1"/>
</dbReference>
<dbReference type="Pfam" id="PF04773">
    <property type="entry name" value="FecR"/>
    <property type="match status" value="1"/>
</dbReference>
<gene>
    <name evidence="2" type="ORF">ABDB84_04545</name>
</gene>
<dbReference type="PIRSF" id="PIRSF018266">
    <property type="entry name" value="FecR"/>
    <property type="match status" value="1"/>
</dbReference>
<dbReference type="Gene3D" id="2.60.120.1440">
    <property type="match status" value="1"/>
</dbReference>
<dbReference type="RefSeq" id="WP_345918504.1">
    <property type="nucleotide sequence ID" value="NZ_JBDIVE010000002.1"/>
</dbReference>
<protein>
    <submittedName>
        <fullName evidence="2">FecR domain-containing protein</fullName>
    </submittedName>
</protein>
<dbReference type="InterPro" id="IPR006860">
    <property type="entry name" value="FecR"/>
</dbReference>
<evidence type="ECO:0000313" key="3">
    <source>
        <dbReference type="Proteomes" id="UP001410394"/>
    </source>
</evidence>
<dbReference type="EMBL" id="JBDIVE010000002">
    <property type="protein sequence ID" value="MEN3067737.1"/>
    <property type="molecule type" value="Genomic_DNA"/>
</dbReference>
<proteinExistence type="predicted"/>
<organism evidence="2 3">
    <name type="scientific">Uliginosibacterium sediminicola</name>
    <dbReference type="NCBI Taxonomy" id="2024550"/>
    <lineage>
        <taxon>Bacteria</taxon>
        <taxon>Pseudomonadati</taxon>
        <taxon>Pseudomonadota</taxon>
        <taxon>Betaproteobacteria</taxon>
        <taxon>Rhodocyclales</taxon>
        <taxon>Zoogloeaceae</taxon>
        <taxon>Uliginosibacterium</taxon>
    </lineage>
</organism>
<dbReference type="Proteomes" id="UP001410394">
    <property type="component" value="Unassembled WGS sequence"/>
</dbReference>
<keyword evidence="3" id="KW-1185">Reference proteome</keyword>
<reference evidence="2 3" key="1">
    <citation type="journal article" date="2018" name="Int. J. Syst. Evol. Microbiol.">
        <title>Uliginosibacterium sediminicola sp. nov., isolated from freshwater sediment.</title>
        <authorList>
            <person name="Hwang W.M."/>
            <person name="Kim S.M."/>
            <person name="Kang K."/>
            <person name="Ahn T.Y."/>
        </authorList>
    </citation>
    <scope>NUCLEOTIDE SEQUENCE [LARGE SCALE GENOMIC DNA]</scope>
    <source>
        <strain evidence="2 3">M1-21</strain>
    </source>
</reference>
<sequence length="348" mass="38268">MNARAVEPDEDAIAAQAAEWIVMLSADDPAERAEAQVGFSTWKQADPRHAAAAAQLEGLIGQLQAMRQQAGGSAGPARAALHAAQGTKRSRSKLPRALGLLLLMLAPAYVTLQIRPPAYWLADFHTATGEWATHTLQDGTRVTLNSASAINLHYDAGQRRIELVQGEILVDVAKDRTRPFVVETPEGNIRALGTRFVVDREEDATLLSMLESKVLVRTAREIAAQPLGTDAKTNAEGLRVSAGERVRMTPEAISPVEKINPRELSDAWQKHELIVNNAPLSQVLDALARQRPGYIQYNRAQIENIRVSAVLPLNDSERALQLLLNNFPQLRIRMLTRYLVLIDAPTRQ</sequence>
<feature type="domain" description="FecR protein" evidence="1">
    <location>
        <begin position="124"/>
        <end position="214"/>
    </location>
</feature>
<evidence type="ECO:0000313" key="2">
    <source>
        <dbReference type="EMBL" id="MEN3067737.1"/>
    </source>
</evidence>
<dbReference type="InterPro" id="IPR012373">
    <property type="entry name" value="Ferrdict_sens_TM"/>
</dbReference>
<evidence type="ECO:0000259" key="1">
    <source>
        <dbReference type="Pfam" id="PF04773"/>
    </source>
</evidence>
<accession>A0ABU9YVR6</accession>